<name>D4H6P0_DENA2</name>
<evidence type="ECO:0000256" key="1">
    <source>
        <dbReference type="SAM" id="MobiDB-lite"/>
    </source>
</evidence>
<gene>
    <name evidence="3" type="ordered locus">Dacet_0978</name>
</gene>
<dbReference type="OrthoDB" id="9802192at2"/>
<evidence type="ECO:0000256" key="2">
    <source>
        <dbReference type="SAM" id="SignalP"/>
    </source>
</evidence>
<keyword evidence="4" id="KW-1185">Reference proteome</keyword>
<dbReference type="EMBL" id="CP001968">
    <property type="protein sequence ID" value="ADD67756.1"/>
    <property type="molecule type" value="Genomic_DNA"/>
</dbReference>
<reference evidence="3 4" key="1">
    <citation type="journal article" date="2010" name="Stand. Genomic Sci.">
        <title>Complete genome sequence of Denitrovibrio acetiphilus type strain (N2460).</title>
        <authorList>
            <person name="Kiss H."/>
            <person name="Lang E."/>
            <person name="Lapidus A."/>
            <person name="Copeland A."/>
            <person name="Nolan M."/>
            <person name="Glavina Del Rio T."/>
            <person name="Chen F."/>
            <person name="Lucas S."/>
            <person name="Tice H."/>
            <person name="Cheng J.F."/>
            <person name="Han C."/>
            <person name="Goodwin L."/>
            <person name="Pitluck S."/>
            <person name="Liolios K."/>
            <person name="Pati A."/>
            <person name="Ivanova N."/>
            <person name="Mavromatis K."/>
            <person name="Chen A."/>
            <person name="Palaniappan K."/>
            <person name="Land M."/>
            <person name="Hauser L."/>
            <person name="Chang Y.J."/>
            <person name="Jeffries C.D."/>
            <person name="Detter J.C."/>
            <person name="Brettin T."/>
            <person name="Spring S."/>
            <person name="Rohde M."/>
            <person name="Goker M."/>
            <person name="Woyke T."/>
            <person name="Bristow J."/>
            <person name="Eisen J.A."/>
            <person name="Markowitz V."/>
            <person name="Hugenholtz P."/>
            <person name="Kyrpides N.C."/>
            <person name="Klenk H.P."/>
        </authorList>
    </citation>
    <scope>NUCLEOTIDE SEQUENCE [LARGE SCALE GENOMIC DNA]</scope>
    <source>
        <strain evidence="4">DSM 12809 / NBRC 114555 / N2460</strain>
    </source>
</reference>
<proteinExistence type="predicted"/>
<evidence type="ECO:0000313" key="4">
    <source>
        <dbReference type="Proteomes" id="UP000002012"/>
    </source>
</evidence>
<evidence type="ECO:0000313" key="3">
    <source>
        <dbReference type="EMBL" id="ADD67756.1"/>
    </source>
</evidence>
<feature type="region of interest" description="Disordered" evidence="1">
    <location>
        <begin position="206"/>
        <end position="251"/>
    </location>
</feature>
<protein>
    <submittedName>
        <fullName evidence="3">Uncharacterized protein</fullName>
    </submittedName>
</protein>
<dbReference type="HOGENOM" id="CLU_1105729_0_0_0"/>
<feature type="signal peptide" evidence="2">
    <location>
        <begin position="1"/>
        <end position="18"/>
    </location>
</feature>
<feature type="chain" id="PRO_5003058397" evidence="2">
    <location>
        <begin position="19"/>
        <end position="251"/>
    </location>
</feature>
<dbReference type="RefSeq" id="WP_013010287.1">
    <property type="nucleotide sequence ID" value="NC_013943.1"/>
</dbReference>
<dbReference type="InParanoid" id="D4H6P0"/>
<keyword evidence="2" id="KW-0732">Signal</keyword>
<sequence precursor="true">MKKTILLILLSISIYSFADEYTDLQSICENAGVPENLAVSVAEKTRERQFSKISIDNLASAVKEAKTNEAVKMAEKIAEGIAKNVSEDNIVNAVDNIRERYSRAYKIADKIKLDKKTSAQFADAVADAMTAGATAQKLETVAAEISVKKDKAYTAINLYREMMQYGVDEETTEKVTIQAVKKLSAGEINEYRKAFAKGASYGNASGTAKQMGKSIHSGKGASSMGSSAGGNRGSSGGNGHSGGNGNGGGRK</sequence>
<feature type="compositionally biased region" description="Low complexity" evidence="1">
    <location>
        <begin position="217"/>
        <end position="226"/>
    </location>
</feature>
<accession>D4H6P0</accession>
<dbReference type="eggNOG" id="ENOG502ZIPP">
    <property type="taxonomic scope" value="Bacteria"/>
</dbReference>
<dbReference type="Proteomes" id="UP000002012">
    <property type="component" value="Chromosome"/>
</dbReference>
<organism evidence="3 4">
    <name type="scientific">Denitrovibrio acetiphilus (strain DSM 12809 / NBRC 114555 / N2460)</name>
    <dbReference type="NCBI Taxonomy" id="522772"/>
    <lineage>
        <taxon>Bacteria</taxon>
        <taxon>Pseudomonadati</taxon>
        <taxon>Deferribacterota</taxon>
        <taxon>Deferribacteres</taxon>
        <taxon>Deferribacterales</taxon>
        <taxon>Geovibrionaceae</taxon>
        <taxon>Denitrovibrio</taxon>
    </lineage>
</organism>
<dbReference type="AlphaFoldDB" id="D4H6P0"/>
<dbReference type="PaxDb" id="522772-Dacet_0978"/>
<dbReference type="KEGG" id="dap:Dacet_0978"/>
<dbReference type="STRING" id="522772.Dacet_0978"/>
<feature type="compositionally biased region" description="Gly residues" evidence="1">
    <location>
        <begin position="227"/>
        <end position="251"/>
    </location>
</feature>